<feature type="transmembrane region" description="Helical" evidence="1">
    <location>
        <begin position="24"/>
        <end position="45"/>
    </location>
</feature>
<dbReference type="RefSeq" id="WP_173082959.1">
    <property type="nucleotide sequence ID" value="NZ_BAABJB010000012.1"/>
</dbReference>
<keyword evidence="1" id="KW-1133">Transmembrane helix</keyword>
<protein>
    <recommendedName>
        <fullName evidence="2">Pyrrolo-quinoline quinone repeat domain-containing protein</fullName>
    </recommendedName>
</protein>
<reference evidence="3 4" key="2">
    <citation type="submission" date="2020-03" db="EMBL/GenBank/DDBJ databases">
        <authorList>
            <person name="Ichikawa N."/>
            <person name="Kimura A."/>
            <person name="Kitahashi Y."/>
            <person name="Uohara A."/>
        </authorList>
    </citation>
    <scope>NUCLEOTIDE SEQUENCE [LARGE SCALE GENOMIC DNA]</scope>
    <source>
        <strain evidence="3 4">NBRC 108638</strain>
    </source>
</reference>
<dbReference type="InterPro" id="IPR011047">
    <property type="entry name" value="Quinoprotein_ADH-like_sf"/>
</dbReference>
<proteinExistence type="predicted"/>
<keyword evidence="4" id="KW-1185">Reference proteome</keyword>
<organism evidence="3 4">
    <name type="scientific">Phytohabitans rumicis</name>
    <dbReference type="NCBI Taxonomy" id="1076125"/>
    <lineage>
        <taxon>Bacteria</taxon>
        <taxon>Bacillati</taxon>
        <taxon>Actinomycetota</taxon>
        <taxon>Actinomycetes</taxon>
        <taxon>Micromonosporales</taxon>
        <taxon>Micromonosporaceae</taxon>
    </lineage>
</organism>
<evidence type="ECO:0000259" key="2">
    <source>
        <dbReference type="Pfam" id="PF13360"/>
    </source>
</evidence>
<keyword evidence="1" id="KW-0472">Membrane</keyword>
<keyword evidence="1" id="KW-0812">Transmembrane</keyword>
<name>A0A6V8LRM3_9ACTN</name>
<dbReference type="Proteomes" id="UP000482960">
    <property type="component" value="Unassembled WGS sequence"/>
</dbReference>
<dbReference type="InterPro" id="IPR002372">
    <property type="entry name" value="PQQ_rpt_dom"/>
</dbReference>
<accession>A0A6V8LRM3</accession>
<reference evidence="3 4" key="1">
    <citation type="submission" date="2020-03" db="EMBL/GenBank/DDBJ databases">
        <title>Whole genome shotgun sequence of Phytohabitans rumicis NBRC 108638.</title>
        <authorList>
            <person name="Komaki H."/>
            <person name="Tamura T."/>
        </authorList>
    </citation>
    <scope>NUCLEOTIDE SEQUENCE [LARGE SCALE GENOMIC DNA]</scope>
    <source>
        <strain evidence="3 4">NBRC 108638</strain>
    </source>
</reference>
<evidence type="ECO:0000313" key="4">
    <source>
        <dbReference type="Proteomes" id="UP000482960"/>
    </source>
</evidence>
<feature type="domain" description="Pyrrolo-quinoline quinone repeat" evidence="2">
    <location>
        <begin position="63"/>
        <end position="180"/>
    </location>
</feature>
<dbReference type="SUPFAM" id="SSF50998">
    <property type="entry name" value="Quinoprotein alcohol dehydrogenase-like"/>
    <property type="match status" value="1"/>
</dbReference>
<comment type="caution">
    <text evidence="3">The sequence shown here is derived from an EMBL/GenBank/DDBJ whole genome shotgun (WGS) entry which is preliminary data.</text>
</comment>
<dbReference type="Pfam" id="PF13360">
    <property type="entry name" value="PQQ_2"/>
    <property type="match status" value="1"/>
</dbReference>
<dbReference type="AlphaFoldDB" id="A0A6V8LRM3"/>
<gene>
    <name evidence="3" type="ORF">Prum_090370</name>
</gene>
<sequence length="415" mass="43356">MSVIDLDVVSAAAPTARYRPWHRWPGVVAAVAALLLLLGGAAVPVERPWDRPVVLDGVPLGGMAAAGDTLYLARPGGVVTAHPAGGGQRWSAPLGEADRLVADAVGDLVLLQGVVADTGPRRVFTAVVEAATGVPRWRRDGTVRLIDRAAGLVVLADDPAAVPGPFSYRLLELATGQEVWLWGARPDGATLTPVGAADGALAGLLQRDAAGRTVLLDAATRRSRPLPDTPQATDAYGTDDGLLLRAFDDARVELVMYDWATLRPRWRVAAPLNGLLLGRCGPWLCVTDGEGTAAVDPADGQVRWQRPGAPNAPGQPLVLHAFNPAAPAVTLVDPVTGRPVLELAGWTGVGAPAAGRQVATRWRVDGRTQIVAVELASQRVYPLAEAVVAADSCVTSERLLACRSGAGTLTMWRLG</sequence>
<evidence type="ECO:0000313" key="3">
    <source>
        <dbReference type="EMBL" id="GFJ95395.1"/>
    </source>
</evidence>
<evidence type="ECO:0000256" key="1">
    <source>
        <dbReference type="SAM" id="Phobius"/>
    </source>
</evidence>
<dbReference type="EMBL" id="BLPG01000001">
    <property type="protein sequence ID" value="GFJ95395.1"/>
    <property type="molecule type" value="Genomic_DNA"/>
</dbReference>